<dbReference type="InterPro" id="IPR016186">
    <property type="entry name" value="C-type_lectin-like/link_sf"/>
</dbReference>
<keyword evidence="1" id="KW-1015">Disulfide bond</keyword>
<dbReference type="InterPro" id="IPR016187">
    <property type="entry name" value="CTDL_fold"/>
</dbReference>
<organism evidence="4 5">
    <name type="scientific">Danio rerio</name>
    <name type="common">Zebrafish</name>
    <name type="synonym">Brachydanio rerio</name>
    <dbReference type="NCBI Taxonomy" id="7955"/>
    <lineage>
        <taxon>Eukaryota</taxon>
        <taxon>Metazoa</taxon>
        <taxon>Chordata</taxon>
        <taxon>Craniata</taxon>
        <taxon>Vertebrata</taxon>
        <taxon>Euteleostomi</taxon>
        <taxon>Actinopterygii</taxon>
        <taxon>Neopterygii</taxon>
        <taxon>Teleostei</taxon>
        <taxon>Ostariophysi</taxon>
        <taxon>Cypriniformes</taxon>
        <taxon>Danionidae</taxon>
        <taxon>Danioninae</taxon>
        <taxon>Danio</taxon>
    </lineage>
</organism>
<dbReference type="PANTHER" id="PTHR22803">
    <property type="entry name" value="MANNOSE, PHOSPHOLIPASE, LECTIN RECEPTOR RELATED"/>
    <property type="match status" value="1"/>
</dbReference>
<protein>
    <submittedName>
        <fullName evidence="5">Uncharacterized protein isoform X1</fullName>
    </submittedName>
</protein>
<accession>A0AB32TAH2</accession>
<dbReference type="PRINTS" id="PR00356">
    <property type="entry name" value="ANTIFREEZEII"/>
</dbReference>
<dbReference type="InterPro" id="IPR001304">
    <property type="entry name" value="C-type_lectin-like"/>
</dbReference>
<dbReference type="PROSITE" id="PS50041">
    <property type="entry name" value="C_TYPE_LECTIN_2"/>
    <property type="match status" value="1"/>
</dbReference>
<keyword evidence="4" id="KW-1185">Reference proteome</keyword>
<feature type="domain" description="C-type lectin" evidence="3">
    <location>
        <begin position="38"/>
        <end position="151"/>
    </location>
</feature>
<dbReference type="PROSITE" id="PS00615">
    <property type="entry name" value="C_TYPE_LECTIN_1"/>
    <property type="match status" value="1"/>
</dbReference>
<reference evidence="5" key="1">
    <citation type="submission" date="2025-08" db="UniProtKB">
        <authorList>
            <consortium name="RefSeq"/>
        </authorList>
    </citation>
    <scope>IDENTIFICATION</scope>
    <source>
        <strain evidence="5">Tuebingen</strain>
        <tissue evidence="5">Fibroblasts and whole tissue</tissue>
    </source>
</reference>
<evidence type="ECO:0000313" key="4">
    <source>
        <dbReference type="Proteomes" id="UP000000437"/>
    </source>
</evidence>
<dbReference type="GeneID" id="565442"/>
<proteinExistence type="predicted"/>
<dbReference type="ZFIN" id="ZDB-GENE-041014-237">
    <property type="gene designation" value="si:dkey-241l7.5"/>
</dbReference>
<dbReference type="InterPro" id="IPR002353">
    <property type="entry name" value="AntifreezeII"/>
</dbReference>
<feature type="signal peptide" evidence="2">
    <location>
        <begin position="1"/>
        <end position="23"/>
    </location>
</feature>
<dbReference type="Gene3D" id="3.10.100.10">
    <property type="entry name" value="Mannose-Binding Protein A, subunit A"/>
    <property type="match status" value="1"/>
</dbReference>
<dbReference type="FunFam" id="3.10.100.10:FF:000105">
    <property type="entry name" value="Lectin"/>
    <property type="match status" value="1"/>
</dbReference>
<dbReference type="InterPro" id="IPR018378">
    <property type="entry name" value="C-type_lectin_CS"/>
</dbReference>
<dbReference type="CDD" id="cd00037">
    <property type="entry name" value="CLECT"/>
    <property type="match status" value="1"/>
</dbReference>
<evidence type="ECO:0000256" key="1">
    <source>
        <dbReference type="ARBA" id="ARBA00023157"/>
    </source>
</evidence>
<evidence type="ECO:0000313" key="6">
    <source>
        <dbReference type="ZFIN" id="ZDB-GENE-041014-237"/>
    </source>
</evidence>
<dbReference type="KEGG" id="dre:565442"/>
<dbReference type="Pfam" id="PF00059">
    <property type="entry name" value="Lectin_C"/>
    <property type="match status" value="1"/>
</dbReference>
<dbReference type="SMART" id="SM00034">
    <property type="entry name" value="CLECT"/>
    <property type="match status" value="1"/>
</dbReference>
<evidence type="ECO:0000256" key="2">
    <source>
        <dbReference type="SAM" id="SignalP"/>
    </source>
</evidence>
<feature type="chain" id="PRO_5044298438" evidence="2">
    <location>
        <begin position="24"/>
        <end position="157"/>
    </location>
</feature>
<keyword evidence="2" id="KW-0732">Signal</keyword>
<evidence type="ECO:0000313" key="5">
    <source>
        <dbReference type="RefSeq" id="XP_068071615.1"/>
    </source>
</evidence>
<evidence type="ECO:0000259" key="3">
    <source>
        <dbReference type="PROSITE" id="PS50041"/>
    </source>
</evidence>
<dbReference type="AGR" id="ZFIN:ZDB-GENE-041014-237"/>
<sequence>MFRFMMFLLRSLLLLSIVFSMEGADEERLSCERGWSRSGSRCFRFFSRSVNWVTAERNCQSLGGNLASVHDQVENDFLLSLVPGSTRCWIGGHDGEQDGQWLWSDGSVYGYTNWCSGEPSSGSEHCLEINWTSNHCWNNQGCSTRMGYLCAKRRVPC</sequence>
<name>A0AB32TAH2_DANRE</name>
<dbReference type="RefSeq" id="XP_068071615.1">
    <property type="nucleotide sequence ID" value="XM_068215514.2"/>
</dbReference>
<gene>
    <name evidence="5 6" type="primary">si:dkey-241l7.5</name>
</gene>
<dbReference type="Proteomes" id="UP000000437">
    <property type="component" value="Chromosome 20"/>
</dbReference>
<dbReference type="SUPFAM" id="SSF56436">
    <property type="entry name" value="C-type lectin-like"/>
    <property type="match status" value="1"/>
</dbReference>
<dbReference type="InterPro" id="IPR050111">
    <property type="entry name" value="C-type_lectin/snaclec_domain"/>
</dbReference>
<dbReference type="AlphaFoldDB" id="A0AB32TAH2"/>